<dbReference type="EMBL" id="JBAMIC010000001">
    <property type="protein sequence ID" value="KAK7116825.1"/>
    <property type="molecule type" value="Genomic_DNA"/>
</dbReference>
<dbReference type="PANTHER" id="PTHR31751">
    <property type="entry name" value="SI:CH211-108C17.2-RELATED-RELATED"/>
    <property type="match status" value="1"/>
</dbReference>
<keyword evidence="2" id="KW-1185">Reference proteome</keyword>
<reference evidence="1 2" key="1">
    <citation type="submission" date="2024-02" db="EMBL/GenBank/DDBJ databases">
        <title>Chromosome-scale genome assembly of the rough periwinkle Littorina saxatilis.</title>
        <authorList>
            <person name="De Jode A."/>
            <person name="Faria R."/>
            <person name="Formenti G."/>
            <person name="Sims Y."/>
            <person name="Smith T.P."/>
            <person name="Tracey A."/>
            <person name="Wood J.M.D."/>
            <person name="Zagrodzka Z.B."/>
            <person name="Johannesson K."/>
            <person name="Butlin R.K."/>
            <person name="Leder E.H."/>
        </authorList>
    </citation>
    <scope>NUCLEOTIDE SEQUENCE [LARGE SCALE GENOMIC DNA]</scope>
    <source>
        <strain evidence="1">Snail1</strain>
        <tissue evidence="1">Muscle</tissue>
    </source>
</reference>
<dbReference type="AlphaFoldDB" id="A0AAN9GS48"/>
<organism evidence="1 2">
    <name type="scientific">Littorina saxatilis</name>
    <dbReference type="NCBI Taxonomy" id="31220"/>
    <lineage>
        <taxon>Eukaryota</taxon>
        <taxon>Metazoa</taxon>
        <taxon>Spiralia</taxon>
        <taxon>Lophotrochozoa</taxon>
        <taxon>Mollusca</taxon>
        <taxon>Gastropoda</taxon>
        <taxon>Caenogastropoda</taxon>
        <taxon>Littorinimorpha</taxon>
        <taxon>Littorinoidea</taxon>
        <taxon>Littorinidae</taxon>
        <taxon>Littorina</taxon>
    </lineage>
</organism>
<accession>A0AAN9GS48</accession>
<evidence type="ECO:0000313" key="2">
    <source>
        <dbReference type="Proteomes" id="UP001374579"/>
    </source>
</evidence>
<dbReference type="Proteomes" id="UP001374579">
    <property type="component" value="Unassembled WGS sequence"/>
</dbReference>
<comment type="caution">
    <text evidence="1">The sequence shown here is derived from an EMBL/GenBank/DDBJ whole genome shotgun (WGS) entry which is preliminary data.</text>
</comment>
<gene>
    <name evidence="1" type="ORF">V1264_002438</name>
</gene>
<evidence type="ECO:0000313" key="1">
    <source>
        <dbReference type="EMBL" id="KAK7116825.1"/>
    </source>
</evidence>
<dbReference type="PANTHER" id="PTHR31751:SF7">
    <property type="entry name" value="THAP-TYPE DOMAIN-CONTAINING PROTEIN"/>
    <property type="match status" value="1"/>
</dbReference>
<proteinExistence type="predicted"/>
<sequence length="157" mass="17763">MSISTLGCCPTTRDLGSAVMVDITCTGHRVWHAAPCCQSALLAAVLRPGTWGVQSWLVLLVQGIWCGMLHHVVNQHSWLLSYDQGPGECSHGALMEEHHRPWLQKGSPAFKALRDIVMSKYLLRNIPYYINFRTTSELENFNQLIPMYFNSHKEKPL</sequence>
<protein>
    <submittedName>
        <fullName evidence="1">Uncharacterized protein</fullName>
    </submittedName>
</protein>
<name>A0AAN9GS48_9CAEN</name>